<name>A0ACB7X167_9ERIC</name>
<sequence length="377" mass="42091">MTKLIETIFSYHGDVFLVGIVFLLLVILFVLLLHIYAKWFLAHACHQRITRSATVSHILAPSLEKYKIRLRRFCCCRLRCCPKWRQWVDRLREWFEDGIDAGMLLVLLKHEVYFGDAAASFDVVALYEKDLHHRADPQNMWILAMGLFYKGLEQLNGLVRPVDYTGLVKDDGWCFGVFLGGGLGLRAGMEGQWVSYPTGSLVGRRVGFGVADLILGRRKTGYAADGGRLFVQMMAAGYDGKSTKENPTLPPPPHRTIGRHNRLPQQPPTPSCTSGRHHQPTGPQMPRSNKPLGMPITNIHSAAPPSTPTAAIINSIHPPTTVPHLQAQRVPATTRALAVKHEIREAQQLNTGGSVKKDRLTTPPILNHHHEHKAQTT</sequence>
<dbReference type="Proteomes" id="UP000828048">
    <property type="component" value="Chromosome 2"/>
</dbReference>
<dbReference type="EMBL" id="CM037152">
    <property type="protein sequence ID" value="KAH7834496.1"/>
    <property type="molecule type" value="Genomic_DNA"/>
</dbReference>
<keyword evidence="2" id="KW-1185">Reference proteome</keyword>
<gene>
    <name evidence="1" type="ORF">Vadar_016660</name>
</gene>
<reference evidence="1 2" key="1">
    <citation type="journal article" date="2021" name="Hortic Res">
        <title>High-quality reference genome and annotation aids understanding of berry development for evergreen blueberry (Vaccinium darrowii).</title>
        <authorList>
            <person name="Yu J."/>
            <person name="Hulse-Kemp A.M."/>
            <person name="Babiker E."/>
            <person name="Staton M."/>
        </authorList>
    </citation>
    <scope>NUCLEOTIDE SEQUENCE [LARGE SCALE GENOMIC DNA]</scope>
    <source>
        <strain evidence="2">cv. NJ 8807/NJ 8810</strain>
        <tissue evidence="1">Young leaf</tissue>
    </source>
</reference>
<organism evidence="1 2">
    <name type="scientific">Vaccinium darrowii</name>
    <dbReference type="NCBI Taxonomy" id="229202"/>
    <lineage>
        <taxon>Eukaryota</taxon>
        <taxon>Viridiplantae</taxon>
        <taxon>Streptophyta</taxon>
        <taxon>Embryophyta</taxon>
        <taxon>Tracheophyta</taxon>
        <taxon>Spermatophyta</taxon>
        <taxon>Magnoliopsida</taxon>
        <taxon>eudicotyledons</taxon>
        <taxon>Gunneridae</taxon>
        <taxon>Pentapetalae</taxon>
        <taxon>asterids</taxon>
        <taxon>Ericales</taxon>
        <taxon>Ericaceae</taxon>
        <taxon>Vaccinioideae</taxon>
        <taxon>Vaccinieae</taxon>
        <taxon>Vaccinium</taxon>
    </lineage>
</organism>
<protein>
    <submittedName>
        <fullName evidence="1">Uncharacterized protein</fullName>
    </submittedName>
</protein>
<comment type="caution">
    <text evidence="1">The sequence shown here is derived from an EMBL/GenBank/DDBJ whole genome shotgun (WGS) entry which is preliminary data.</text>
</comment>
<accession>A0ACB7X167</accession>
<evidence type="ECO:0000313" key="2">
    <source>
        <dbReference type="Proteomes" id="UP000828048"/>
    </source>
</evidence>
<evidence type="ECO:0000313" key="1">
    <source>
        <dbReference type="EMBL" id="KAH7834496.1"/>
    </source>
</evidence>
<proteinExistence type="predicted"/>